<dbReference type="Pfam" id="PF01163">
    <property type="entry name" value="RIO1"/>
    <property type="match status" value="1"/>
</dbReference>
<evidence type="ECO:0000256" key="16">
    <source>
        <dbReference type="ARBA" id="ARBA00048679"/>
    </source>
</evidence>
<keyword evidence="10" id="KW-0479">Metal-binding</keyword>
<keyword evidence="6" id="KW-0690">Ribosome biogenesis</keyword>
<dbReference type="SMART" id="SM00090">
    <property type="entry name" value="RIO"/>
    <property type="match status" value="1"/>
</dbReference>
<evidence type="ECO:0000259" key="22">
    <source>
        <dbReference type="SMART" id="SM00090"/>
    </source>
</evidence>
<dbReference type="InterPro" id="IPR036388">
    <property type="entry name" value="WH-like_DNA-bd_sf"/>
</dbReference>
<evidence type="ECO:0000256" key="3">
    <source>
        <dbReference type="ARBA" id="ARBA00009196"/>
    </source>
</evidence>
<comment type="similarity">
    <text evidence="3">Belongs to the protein kinase superfamily. RIO-type Ser/Thr kinase family.</text>
</comment>
<dbReference type="Pfam" id="PF09202">
    <property type="entry name" value="Rio2_N"/>
    <property type="match status" value="1"/>
</dbReference>
<comment type="subcellular location">
    <subcellularLocation>
        <location evidence="2">Cytoplasm</location>
    </subcellularLocation>
</comment>
<evidence type="ECO:0000256" key="2">
    <source>
        <dbReference type="ARBA" id="ARBA00004496"/>
    </source>
</evidence>
<keyword evidence="8" id="KW-0597">Phosphoprotein</keyword>
<dbReference type="GO" id="GO:0005829">
    <property type="term" value="C:cytosol"/>
    <property type="evidence" value="ECO:0007669"/>
    <property type="project" value="TreeGrafter"/>
</dbReference>
<comment type="catalytic activity">
    <reaction evidence="15">
        <text>L-threonyl-[protein] + ATP = O-phospho-L-threonyl-[protein] + ADP + H(+)</text>
        <dbReference type="Rhea" id="RHEA:46608"/>
        <dbReference type="Rhea" id="RHEA-COMP:11060"/>
        <dbReference type="Rhea" id="RHEA-COMP:11605"/>
        <dbReference type="ChEBI" id="CHEBI:15378"/>
        <dbReference type="ChEBI" id="CHEBI:30013"/>
        <dbReference type="ChEBI" id="CHEBI:30616"/>
        <dbReference type="ChEBI" id="CHEBI:61977"/>
        <dbReference type="ChEBI" id="CHEBI:456216"/>
        <dbReference type="EC" id="2.7.11.1"/>
    </reaction>
</comment>
<evidence type="ECO:0000256" key="7">
    <source>
        <dbReference type="ARBA" id="ARBA00022527"/>
    </source>
</evidence>
<evidence type="ECO:0000256" key="8">
    <source>
        <dbReference type="ARBA" id="ARBA00022553"/>
    </source>
</evidence>
<keyword evidence="14" id="KW-0460">Magnesium</keyword>
<dbReference type="Gene3D" id="1.10.10.10">
    <property type="entry name" value="Winged helix-like DNA-binding domain superfamily/Winged helix DNA-binding domain"/>
    <property type="match status" value="1"/>
</dbReference>
<dbReference type="WBParaSite" id="Gr19_v10_g10633.t1">
    <property type="protein sequence ID" value="Gr19_v10_g10633.t1"/>
    <property type="gene ID" value="Gr19_v10_g10633"/>
</dbReference>
<keyword evidence="13" id="KW-0067">ATP-binding</keyword>
<reference evidence="24" key="1">
    <citation type="submission" date="2022-11" db="UniProtKB">
        <authorList>
            <consortium name="WormBaseParasite"/>
        </authorList>
    </citation>
    <scope>IDENTIFICATION</scope>
</reference>
<evidence type="ECO:0000256" key="18">
    <source>
        <dbReference type="ARBA" id="ARBA00068353"/>
    </source>
</evidence>
<comment type="subunit">
    <text evidence="17">Associated with late 40S pre-ribosomal particles. Interacts with PLK1 (via its N-terminus).</text>
</comment>
<evidence type="ECO:0000256" key="13">
    <source>
        <dbReference type="ARBA" id="ARBA00022840"/>
    </source>
</evidence>
<proteinExistence type="inferred from homology"/>
<evidence type="ECO:0000256" key="10">
    <source>
        <dbReference type="ARBA" id="ARBA00022723"/>
    </source>
</evidence>
<dbReference type="InterPro" id="IPR018935">
    <property type="entry name" value="RIO_kinase_CS"/>
</dbReference>
<keyword evidence="12" id="KW-0418">Kinase</keyword>
<dbReference type="Gene3D" id="1.10.510.10">
    <property type="entry name" value="Transferase(Phosphotransferase) domain 1"/>
    <property type="match status" value="1"/>
</dbReference>
<organism evidence="23 24">
    <name type="scientific">Globodera rostochiensis</name>
    <name type="common">Golden nematode worm</name>
    <name type="synonym">Heterodera rostochiensis</name>
    <dbReference type="NCBI Taxonomy" id="31243"/>
    <lineage>
        <taxon>Eukaryota</taxon>
        <taxon>Metazoa</taxon>
        <taxon>Ecdysozoa</taxon>
        <taxon>Nematoda</taxon>
        <taxon>Chromadorea</taxon>
        <taxon>Rhabditida</taxon>
        <taxon>Tylenchina</taxon>
        <taxon>Tylenchomorpha</taxon>
        <taxon>Tylenchoidea</taxon>
        <taxon>Heteroderidae</taxon>
        <taxon>Heteroderinae</taxon>
        <taxon>Globodera</taxon>
    </lineage>
</organism>
<dbReference type="FunFam" id="1.10.10.10:FF:000053">
    <property type="entry name" value="Serine/threonine-protein kinase RIO2"/>
    <property type="match status" value="1"/>
</dbReference>
<sequence length="524" mass="60356">MGKFNVQAMRFLDAQHFRILTAIEMGMKNHELVPLPLISSISAIHRGATARTLNDLTRIASVVYERGKKYDGYRLTTLGYDFLALRALCARGIVGSVGNQIGVGKESDIYVGGDPEMNDVVLKLHRLGRTSFRKLKEKRDYHRRRHFCSWLYLSRLAAAKEFAFLRALHAHKFPVPKPIDCCRHTLVMALVSAPTLCHITELRDPAALYDKLMELIVRLGSYGLIHGDLNEFNIMLNQDESPILIDFPQMVSMDHLNAKFYFDRDVQCVRTFFQRKFKFEANKWPIFGDVIRRYNLDKELEASGFTRKMLLDLNKAYDEGNFDAHLDGDDDSTVEDEDERKEQFDEEERDAFEQEGERRNGQLQRSDRFQKWLADARDELESLDIRESQLSGEQLEKMFGTLEEQTKTFGTDEEEEKEVLESPNDPPNNELPISGEEIKSAERIDDQNKKSKKGIPQVTAFGSCSVVSGGSAVISAEEVRRRLMLEKRKVRKEKLKVKGQQNAVRRGRQQNQALIREYAGWDEY</sequence>
<dbReference type="PANTHER" id="PTHR45852">
    <property type="entry name" value="SER/THR-PROTEIN KINASE RIO2"/>
    <property type="match status" value="1"/>
</dbReference>
<keyword evidence="9" id="KW-0808">Transferase</keyword>
<evidence type="ECO:0000256" key="17">
    <source>
        <dbReference type="ARBA" id="ARBA00064676"/>
    </source>
</evidence>
<feature type="compositionally biased region" description="Basic and acidic residues" evidence="21">
    <location>
        <begin position="436"/>
        <end position="449"/>
    </location>
</feature>
<dbReference type="GO" id="GO:0004674">
    <property type="term" value="F:protein serine/threonine kinase activity"/>
    <property type="evidence" value="ECO:0007669"/>
    <property type="project" value="UniProtKB-KW"/>
</dbReference>
<feature type="region of interest" description="Disordered" evidence="21">
    <location>
        <begin position="407"/>
        <end position="455"/>
    </location>
</feature>
<name>A0A914GRI1_GLORO</name>
<evidence type="ECO:0000256" key="9">
    <source>
        <dbReference type="ARBA" id="ARBA00022679"/>
    </source>
</evidence>
<evidence type="ECO:0000256" key="4">
    <source>
        <dbReference type="ARBA" id="ARBA00012513"/>
    </source>
</evidence>
<dbReference type="FunFam" id="3.30.200.20:FF:000052">
    <property type="entry name" value="Serine/threonine-protein kinase RIO2"/>
    <property type="match status" value="1"/>
</dbReference>
<dbReference type="Gene3D" id="3.30.200.20">
    <property type="entry name" value="Phosphorylase Kinase, domain 1"/>
    <property type="match status" value="1"/>
</dbReference>
<dbReference type="PANTHER" id="PTHR45852:SF1">
    <property type="entry name" value="SERINE_THREONINE-PROTEIN KINASE RIO2"/>
    <property type="match status" value="1"/>
</dbReference>
<feature type="region of interest" description="Disordered" evidence="21">
    <location>
        <begin position="322"/>
        <end position="363"/>
    </location>
</feature>
<evidence type="ECO:0000256" key="5">
    <source>
        <dbReference type="ARBA" id="ARBA00022490"/>
    </source>
</evidence>
<protein>
    <recommendedName>
        <fullName evidence="18">Serine/threonine-protein kinase RIO2</fullName>
        <ecNumber evidence="4">2.7.11.1</ecNumber>
    </recommendedName>
    <alternativeName>
        <fullName evidence="20">RIO kinase 2</fullName>
    </alternativeName>
    <alternativeName>
        <fullName evidence="19">Serine/threonine-protein kinase rio2</fullName>
    </alternativeName>
</protein>
<feature type="compositionally biased region" description="Acidic residues" evidence="21">
    <location>
        <begin position="328"/>
        <end position="350"/>
    </location>
</feature>
<feature type="compositionally biased region" description="Basic and acidic residues" evidence="21">
    <location>
        <begin position="351"/>
        <end position="363"/>
    </location>
</feature>
<dbReference type="InterPro" id="IPR018934">
    <property type="entry name" value="RIO_dom"/>
</dbReference>
<dbReference type="CDD" id="cd05144">
    <property type="entry name" value="RIO2_C"/>
    <property type="match status" value="1"/>
</dbReference>
<keyword evidence="5" id="KW-0963">Cytoplasm</keyword>
<evidence type="ECO:0000256" key="21">
    <source>
        <dbReference type="SAM" id="MobiDB-lite"/>
    </source>
</evidence>
<dbReference type="InterPro" id="IPR015285">
    <property type="entry name" value="RIO2_wHTH_N"/>
</dbReference>
<evidence type="ECO:0000256" key="1">
    <source>
        <dbReference type="ARBA" id="ARBA00001946"/>
    </source>
</evidence>
<evidence type="ECO:0000256" key="11">
    <source>
        <dbReference type="ARBA" id="ARBA00022741"/>
    </source>
</evidence>
<dbReference type="InterPro" id="IPR036390">
    <property type="entry name" value="WH_DNA-bd_sf"/>
</dbReference>
<dbReference type="EC" id="2.7.11.1" evidence="4"/>
<keyword evidence="7" id="KW-0723">Serine/threonine-protein kinase</keyword>
<dbReference type="InterPro" id="IPR000687">
    <property type="entry name" value="RIO_kinase"/>
</dbReference>
<dbReference type="PROSITE" id="PS01245">
    <property type="entry name" value="RIO1"/>
    <property type="match status" value="1"/>
</dbReference>
<evidence type="ECO:0000256" key="14">
    <source>
        <dbReference type="ARBA" id="ARBA00022842"/>
    </source>
</evidence>
<evidence type="ECO:0000256" key="20">
    <source>
        <dbReference type="ARBA" id="ARBA00076005"/>
    </source>
</evidence>
<evidence type="ECO:0000313" key="24">
    <source>
        <dbReference type="WBParaSite" id="Gr19_v10_g10633.t1"/>
    </source>
</evidence>
<dbReference type="InterPro" id="IPR030484">
    <property type="entry name" value="Rio2"/>
</dbReference>
<dbReference type="InterPro" id="IPR011009">
    <property type="entry name" value="Kinase-like_dom_sf"/>
</dbReference>
<dbReference type="AlphaFoldDB" id="A0A914GRI1"/>
<dbReference type="GO" id="GO:0005634">
    <property type="term" value="C:nucleus"/>
    <property type="evidence" value="ECO:0007669"/>
    <property type="project" value="TreeGrafter"/>
</dbReference>
<evidence type="ECO:0000313" key="23">
    <source>
        <dbReference type="Proteomes" id="UP000887572"/>
    </source>
</evidence>
<dbReference type="GO" id="GO:0030688">
    <property type="term" value="C:preribosome, small subunit precursor"/>
    <property type="evidence" value="ECO:0007669"/>
    <property type="project" value="TreeGrafter"/>
</dbReference>
<accession>A0A914GRI1</accession>
<dbReference type="GO" id="GO:0005524">
    <property type="term" value="F:ATP binding"/>
    <property type="evidence" value="ECO:0007669"/>
    <property type="project" value="UniProtKB-KW"/>
</dbReference>
<feature type="domain" description="RIO kinase" evidence="22">
    <location>
        <begin position="66"/>
        <end position="292"/>
    </location>
</feature>
<keyword evidence="11" id="KW-0547">Nucleotide-binding</keyword>
<evidence type="ECO:0000256" key="19">
    <source>
        <dbReference type="ARBA" id="ARBA00068837"/>
    </source>
</evidence>
<dbReference type="Proteomes" id="UP000887572">
    <property type="component" value="Unplaced"/>
</dbReference>
<dbReference type="GO" id="GO:0030490">
    <property type="term" value="P:maturation of SSU-rRNA"/>
    <property type="evidence" value="ECO:0007669"/>
    <property type="project" value="TreeGrafter"/>
</dbReference>
<evidence type="ECO:0000256" key="12">
    <source>
        <dbReference type="ARBA" id="ARBA00022777"/>
    </source>
</evidence>
<evidence type="ECO:0000256" key="15">
    <source>
        <dbReference type="ARBA" id="ARBA00047899"/>
    </source>
</evidence>
<comment type="cofactor">
    <cofactor evidence="1">
        <name>Mg(2+)</name>
        <dbReference type="ChEBI" id="CHEBI:18420"/>
    </cofactor>
</comment>
<comment type="catalytic activity">
    <reaction evidence="16">
        <text>L-seryl-[protein] + ATP = O-phospho-L-seryl-[protein] + ADP + H(+)</text>
        <dbReference type="Rhea" id="RHEA:17989"/>
        <dbReference type="Rhea" id="RHEA-COMP:9863"/>
        <dbReference type="Rhea" id="RHEA-COMP:11604"/>
        <dbReference type="ChEBI" id="CHEBI:15378"/>
        <dbReference type="ChEBI" id="CHEBI:29999"/>
        <dbReference type="ChEBI" id="CHEBI:30616"/>
        <dbReference type="ChEBI" id="CHEBI:83421"/>
        <dbReference type="ChEBI" id="CHEBI:456216"/>
        <dbReference type="EC" id="2.7.11.1"/>
    </reaction>
</comment>
<evidence type="ECO:0000256" key="6">
    <source>
        <dbReference type="ARBA" id="ARBA00022517"/>
    </source>
</evidence>
<dbReference type="FunFam" id="1.10.510.10:FF:000307">
    <property type="entry name" value="Serine/threonine-protein kinase RIO2"/>
    <property type="match status" value="1"/>
</dbReference>
<dbReference type="SUPFAM" id="SSF46785">
    <property type="entry name" value="Winged helix' DNA-binding domain"/>
    <property type="match status" value="1"/>
</dbReference>
<dbReference type="GO" id="GO:0046872">
    <property type="term" value="F:metal ion binding"/>
    <property type="evidence" value="ECO:0007669"/>
    <property type="project" value="UniProtKB-KW"/>
</dbReference>
<dbReference type="SUPFAM" id="SSF56112">
    <property type="entry name" value="Protein kinase-like (PK-like)"/>
    <property type="match status" value="1"/>
</dbReference>
<keyword evidence="23" id="KW-1185">Reference proteome</keyword>